<organism evidence="1 2">
    <name type="scientific">Candidatus Desantisbacteria bacterium CG_4_10_14_0_8_um_filter_48_22</name>
    <dbReference type="NCBI Taxonomy" id="1974543"/>
    <lineage>
        <taxon>Bacteria</taxon>
        <taxon>Candidatus Desantisiibacteriota</taxon>
    </lineage>
</organism>
<sequence>MKNLIRFISIFSILLIANCKIGICFDTASYDENGCSIIYLRNGEIIAGVITDIQQDTIKISVAAIQQDTKDTVYLRYPTKEILYNDVLYIKGKSPKVASNIASTTGFFIHGWGHKYCGDEYTFVILSVLEVTALIDLASSIIPLVGPGIFPREGVWIRFPILFLGSWIYDMIDAPKAAERYNKNIKEHGFHLKLSFDKDTIKMQFAQIKF</sequence>
<accession>A0A2M7S3Z4</accession>
<proteinExistence type="predicted"/>
<evidence type="ECO:0000313" key="1">
    <source>
        <dbReference type="EMBL" id="PIZ14272.1"/>
    </source>
</evidence>
<name>A0A2M7S3Z4_9BACT</name>
<dbReference type="Proteomes" id="UP000229307">
    <property type="component" value="Unassembled WGS sequence"/>
</dbReference>
<dbReference type="EMBL" id="PFMR01000365">
    <property type="protein sequence ID" value="PIZ14272.1"/>
    <property type="molecule type" value="Genomic_DNA"/>
</dbReference>
<comment type="caution">
    <text evidence="1">The sequence shown here is derived from an EMBL/GenBank/DDBJ whole genome shotgun (WGS) entry which is preliminary data.</text>
</comment>
<reference evidence="2" key="1">
    <citation type="submission" date="2017-09" db="EMBL/GenBank/DDBJ databases">
        <title>Depth-based differentiation of microbial function through sediment-hosted aquifers and enrichment of novel symbionts in the deep terrestrial subsurface.</title>
        <authorList>
            <person name="Probst A.J."/>
            <person name="Ladd B."/>
            <person name="Jarett J.K."/>
            <person name="Geller-Mcgrath D.E."/>
            <person name="Sieber C.M.K."/>
            <person name="Emerson J.B."/>
            <person name="Anantharaman K."/>
            <person name="Thomas B.C."/>
            <person name="Malmstrom R."/>
            <person name="Stieglmeier M."/>
            <person name="Klingl A."/>
            <person name="Woyke T."/>
            <person name="Ryan C.M."/>
            <person name="Banfield J.F."/>
        </authorList>
    </citation>
    <scope>NUCLEOTIDE SEQUENCE [LARGE SCALE GENOMIC DNA]</scope>
</reference>
<evidence type="ECO:0000313" key="2">
    <source>
        <dbReference type="Proteomes" id="UP000229307"/>
    </source>
</evidence>
<gene>
    <name evidence="1" type="ORF">COY52_13055</name>
</gene>
<protein>
    <submittedName>
        <fullName evidence="1">Uncharacterized protein</fullName>
    </submittedName>
</protein>
<dbReference type="AlphaFoldDB" id="A0A2M7S3Z4"/>